<keyword evidence="5 6" id="KW-0472">Membrane</keyword>
<evidence type="ECO:0000256" key="2">
    <source>
        <dbReference type="ARBA" id="ARBA00022475"/>
    </source>
</evidence>
<evidence type="ECO:0000256" key="4">
    <source>
        <dbReference type="ARBA" id="ARBA00022989"/>
    </source>
</evidence>
<comment type="caution">
    <text evidence="7">The sequence shown here is derived from an EMBL/GenBank/DDBJ whole genome shotgun (WGS) entry which is preliminary data.</text>
</comment>
<sequence length="210" mass="23652">MEVFLVIAFTHFLALLSPGPDFFLILTSLLQKGRRYTYGIVLGITLGNALILAGCLFSFMLLGNLSSILLLIFKWLGALYLAYLSFLCFNAARSTVLNFSTDVNNLSDQAEDKHNKIKSLVLGLQSSLLNPKNIMFYSSLMLLIQHKFSLFQKLLMSVWMVGVVLIWNILLVKLLAHERILIKIKRSATGLYYCSAVAFILFAVLLITYK</sequence>
<reference evidence="7 8" key="1">
    <citation type="submission" date="2014-02" db="EMBL/GenBank/DDBJ databases">
        <title>Comparative genomics and transcriptomics to identify genetic mechanisms underlying the emergence of carbapenem resistant Acinetobacter baumannii (CRAb).</title>
        <authorList>
            <person name="Harris A.D."/>
            <person name="Johnson K.J."/>
            <person name="George J."/>
            <person name="Shefchek K."/>
            <person name="Daugherty S.C."/>
            <person name="Parankush S."/>
            <person name="Sadzewicz L."/>
            <person name="Tallon L."/>
            <person name="Sengamalay N."/>
            <person name="Hazen T.H."/>
            <person name="Rasko D.A."/>
        </authorList>
    </citation>
    <scope>NUCLEOTIDE SEQUENCE [LARGE SCALE GENOMIC DNA]</scope>
    <source>
        <strain evidence="7 8">1295743</strain>
    </source>
</reference>
<dbReference type="InterPro" id="IPR001123">
    <property type="entry name" value="LeuE-type"/>
</dbReference>
<dbReference type="Pfam" id="PF01810">
    <property type="entry name" value="LysE"/>
    <property type="match status" value="1"/>
</dbReference>
<comment type="subcellular location">
    <subcellularLocation>
        <location evidence="1">Cell membrane</location>
        <topology evidence="1">Multi-pass membrane protein</topology>
    </subcellularLocation>
</comment>
<evidence type="ECO:0000313" key="8">
    <source>
        <dbReference type="Proteomes" id="UP000020595"/>
    </source>
</evidence>
<dbReference type="GO" id="GO:0005886">
    <property type="term" value="C:plasma membrane"/>
    <property type="evidence" value="ECO:0007669"/>
    <property type="project" value="UniProtKB-SubCell"/>
</dbReference>
<name>A0A009HN62_ACIB9</name>
<evidence type="ECO:0000256" key="3">
    <source>
        <dbReference type="ARBA" id="ARBA00022692"/>
    </source>
</evidence>
<evidence type="ECO:0000256" key="1">
    <source>
        <dbReference type="ARBA" id="ARBA00004651"/>
    </source>
</evidence>
<dbReference type="PANTHER" id="PTHR30086">
    <property type="entry name" value="ARGININE EXPORTER PROTEIN ARGO"/>
    <property type="match status" value="1"/>
</dbReference>
<gene>
    <name evidence="7" type="ORF">J512_2116</name>
</gene>
<feature type="transmembrane region" description="Helical" evidence="6">
    <location>
        <begin position="188"/>
        <end position="209"/>
    </location>
</feature>
<dbReference type="Proteomes" id="UP000020595">
    <property type="component" value="Unassembled WGS sequence"/>
</dbReference>
<feature type="transmembrane region" description="Helical" evidence="6">
    <location>
        <begin position="68"/>
        <end position="89"/>
    </location>
</feature>
<evidence type="ECO:0000256" key="5">
    <source>
        <dbReference type="ARBA" id="ARBA00023136"/>
    </source>
</evidence>
<feature type="transmembrane region" description="Helical" evidence="6">
    <location>
        <begin position="6"/>
        <end position="26"/>
    </location>
</feature>
<feature type="transmembrane region" description="Helical" evidence="6">
    <location>
        <begin position="38"/>
        <end position="62"/>
    </location>
</feature>
<feature type="transmembrane region" description="Helical" evidence="6">
    <location>
        <begin position="157"/>
        <end position="176"/>
    </location>
</feature>
<dbReference type="EMBL" id="JEWH01000024">
    <property type="protein sequence ID" value="EXB05567.1"/>
    <property type="molecule type" value="Genomic_DNA"/>
</dbReference>
<dbReference type="GO" id="GO:0015171">
    <property type="term" value="F:amino acid transmembrane transporter activity"/>
    <property type="evidence" value="ECO:0007669"/>
    <property type="project" value="TreeGrafter"/>
</dbReference>
<proteinExistence type="predicted"/>
<dbReference type="AlphaFoldDB" id="A0A009HN62"/>
<keyword evidence="2" id="KW-1003">Cell membrane</keyword>
<dbReference type="PATRIC" id="fig|1310613.3.peg.2031"/>
<keyword evidence="3 6" id="KW-0812">Transmembrane</keyword>
<keyword evidence="4 6" id="KW-1133">Transmembrane helix</keyword>
<dbReference type="PANTHER" id="PTHR30086:SF17">
    <property type="entry name" value="LYSE FAMILY TRANSLOCATOR"/>
    <property type="match status" value="1"/>
</dbReference>
<accession>A0A009HN62</accession>
<protein>
    <submittedName>
        <fullName evidence="7">LysE type translocator family protein</fullName>
    </submittedName>
</protein>
<evidence type="ECO:0000256" key="6">
    <source>
        <dbReference type="SAM" id="Phobius"/>
    </source>
</evidence>
<organism evidence="7 8">
    <name type="scientific">Acinetobacter baumannii (strain 1295743)</name>
    <dbReference type="NCBI Taxonomy" id="1310613"/>
    <lineage>
        <taxon>Bacteria</taxon>
        <taxon>Pseudomonadati</taxon>
        <taxon>Pseudomonadota</taxon>
        <taxon>Gammaproteobacteria</taxon>
        <taxon>Moraxellales</taxon>
        <taxon>Moraxellaceae</taxon>
        <taxon>Acinetobacter</taxon>
        <taxon>Acinetobacter calcoaceticus/baumannii complex</taxon>
    </lineage>
</organism>
<evidence type="ECO:0000313" key="7">
    <source>
        <dbReference type="EMBL" id="EXB05567.1"/>
    </source>
</evidence>
<dbReference type="RefSeq" id="WP_031998316.1">
    <property type="nucleotide sequence ID" value="NZ_JEWH01000024.1"/>
</dbReference>